<organism evidence="2 3">
    <name type="scientific">Streptomyces avermitilis</name>
    <dbReference type="NCBI Taxonomy" id="33903"/>
    <lineage>
        <taxon>Bacteria</taxon>
        <taxon>Bacillati</taxon>
        <taxon>Actinomycetota</taxon>
        <taxon>Actinomycetes</taxon>
        <taxon>Kitasatosporales</taxon>
        <taxon>Streptomycetaceae</taxon>
        <taxon>Streptomyces</taxon>
    </lineage>
</organism>
<evidence type="ECO:0000313" key="2">
    <source>
        <dbReference type="EMBL" id="GDY74841.1"/>
    </source>
</evidence>
<sequence>MGKGWSTIVRLDDGGGSGLPTGSDSSGNSDVSGFLNSLGDHVSGSFGSGTVFSTRLVNALITDDGKVYAGAVTKDALVKAANAGK</sequence>
<dbReference type="AlphaFoldDB" id="A0A4D4MRV9"/>
<reference evidence="2 3" key="1">
    <citation type="submission" date="2019-04" db="EMBL/GenBank/DDBJ databases">
        <title>Draft genome sequences of Streptomyces avermitilis ATCC 31267.</title>
        <authorList>
            <person name="Komaki H."/>
            <person name="Tamura T."/>
            <person name="Hosoyama A."/>
        </authorList>
    </citation>
    <scope>NUCLEOTIDE SEQUENCE [LARGE SCALE GENOMIC DNA]</scope>
    <source>
        <strain evidence="2 3">ATCC 31267</strain>
    </source>
</reference>
<name>A0A4D4MRV9_STRAX</name>
<accession>A0A4D4MRV9</accession>
<protein>
    <submittedName>
        <fullName evidence="2">Uncharacterized protein</fullName>
    </submittedName>
</protein>
<evidence type="ECO:0000313" key="3">
    <source>
        <dbReference type="Proteomes" id="UP000299211"/>
    </source>
</evidence>
<feature type="region of interest" description="Disordered" evidence="1">
    <location>
        <begin position="1"/>
        <end position="30"/>
    </location>
</feature>
<comment type="caution">
    <text evidence="2">The sequence shown here is derived from an EMBL/GenBank/DDBJ whole genome shotgun (WGS) entry which is preliminary data.</text>
</comment>
<proteinExistence type="predicted"/>
<dbReference type="EMBL" id="BJHY01000001">
    <property type="protein sequence ID" value="GDY74841.1"/>
    <property type="molecule type" value="Genomic_DNA"/>
</dbReference>
<gene>
    <name evidence="2" type="ORF">SAV31267_043260</name>
</gene>
<dbReference type="Proteomes" id="UP000299211">
    <property type="component" value="Unassembled WGS sequence"/>
</dbReference>
<evidence type="ECO:0000256" key="1">
    <source>
        <dbReference type="SAM" id="MobiDB-lite"/>
    </source>
</evidence>